<dbReference type="PATRIC" id="fig|1219045.3.peg.2261"/>
<dbReference type="Proteomes" id="UP000024284">
    <property type="component" value="Unassembled WGS sequence"/>
</dbReference>
<keyword evidence="1" id="KW-1133">Transmembrane helix</keyword>
<name>A0A086P9I0_SPHHM</name>
<evidence type="ECO:0000313" key="3">
    <source>
        <dbReference type="Proteomes" id="UP000024284"/>
    </source>
</evidence>
<keyword evidence="1" id="KW-0812">Transmembrane</keyword>
<dbReference type="AlphaFoldDB" id="A0A086P9I0"/>
<dbReference type="RefSeq" id="WP_037465989.1">
    <property type="nucleotide sequence ID" value="NZ_BCZD01000030.1"/>
</dbReference>
<evidence type="ECO:0000313" key="2">
    <source>
        <dbReference type="EMBL" id="KFG90048.1"/>
    </source>
</evidence>
<protein>
    <submittedName>
        <fullName evidence="2">Uncharacterized protein</fullName>
    </submittedName>
</protein>
<dbReference type="OrthoDB" id="7868067at2"/>
<dbReference type="STRING" id="76947.GCA_002080435_01024"/>
<accession>A0A086P9I0</accession>
<feature type="transmembrane region" description="Helical" evidence="1">
    <location>
        <begin position="49"/>
        <end position="71"/>
    </location>
</feature>
<gene>
    <name evidence="2" type="ORF">BV98_002221</name>
</gene>
<comment type="caution">
    <text evidence="2">The sequence shown here is derived from an EMBL/GenBank/DDBJ whole genome shotgun (WGS) entry which is preliminary data.</text>
</comment>
<keyword evidence="3" id="KW-1185">Reference proteome</keyword>
<evidence type="ECO:0000256" key="1">
    <source>
        <dbReference type="SAM" id="Phobius"/>
    </source>
</evidence>
<sequence length="101" mass="10845">MNWDNEPPLYRTLFAFLGAIIGGFMVWMIGGRELHVVPLGVSYGDLAAIALTAVTVLLAVFALACAFAALYGYREFMKRSAAVAASVAEKKTEEAVEATVE</sequence>
<proteinExistence type="predicted"/>
<keyword evidence="1" id="KW-0472">Membrane</keyword>
<feature type="transmembrane region" description="Helical" evidence="1">
    <location>
        <begin position="12"/>
        <end position="29"/>
    </location>
</feature>
<reference evidence="2" key="1">
    <citation type="submission" date="2014-08" db="EMBL/GenBank/DDBJ databases">
        <title>Draft genome sequences of Sphingobium herbicidovorans.</title>
        <authorList>
            <person name="Gan H.M."/>
            <person name="Gan H.Y."/>
            <person name="Savka M.A."/>
        </authorList>
    </citation>
    <scope>NUCLEOTIDE SEQUENCE [LARGE SCALE GENOMIC DNA]</scope>
    <source>
        <strain evidence="2">NBRC 16415</strain>
    </source>
</reference>
<dbReference type="EMBL" id="JFZA02000017">
    <property type="protein sequence ID" value="KFG90048.1"/>
    <property type="molecule type" value="Genomic_DNA"/>
</dbReference>
<organism evidence="2 3">
    <name type="scientific">Sphingobium herbicidovorans (strain ATCC 700291 / DSM 11019 / CCUG 56400 / KCTC 2939 / LMG 18315 / NBRC 16415 / MH)</name>
    <name type="common">Sphingomonas herbicidovorans</name>
    <dbReference type="NCBI Taxonomy" id="1219045"/>
    <lineage>
        <taxon>Bacteria</taxon>
        <taxon>Pseudomonadati</taxon>
        <taxon>Pseudomonadota</taxon>
        <taxon>Alphaproteobacteria</taxon>
        <taxon>Sphingomonadales</taxon>
        <taxon>Sphingomonadaceae</taxon>
        <taxon>Sphingobium</taxon>
    </lineage>
</organism>